<accession>A0ABQ8U5V2</accession>
<organism evidence="2 3">
    <name type="scientific">Paratrimastix pyriformis</name>
    <dbReference type="NCBI Taxonomy" id="342808"/>
    <lineage>
        <taxon>Eukaryota</taxon>
        <taxon>Metamonada</taxon>
        <taxon>Preaxostyla</taxon>
        <taxon>Paratrimastigidae</taxon>
        <taxon>Paratrimastix</taxon>
    </lineage>
</organism>
<evidence type="ECO:0000256" key="1">
    <source>
        <dbReference type="SAM" id="Phobius"/>
    </source>
</evidence>
<keyword evidence="1" id="KW-0812">Transmembrane</keyword>
<reference evidence="2" key="1">
    <citation type="journal article" date="2022" name="bioRxiv">
        <title>Genomics of Preaxostyla Flagellates Illuminates Evolutionary Transitions and the Path Towards Mitochondrial Loss.</title>
        <authorList>
            <person name="Novak L.V.F."/>
            <person name="Treitli S.C."/>
            <person name="Pyrih J."/>
            <person name="Halakuc P."/>
            <person name="Pipaliya S.V."/>
            <person name="Vacek V."/>
            <person name="Brzon O."/>
            <person name="Soukal P."/>
            <person name="Eme L."/>
            <person name="Dacks J.B."/>
            <person name="Karnkowska A."/>
            <person name="Elias M."/>
            <person name="Hampl V."/>
        </authorList>
    </citation>
    <scope>NUCLEOTIDE SEQUENCE</scope>
    <source>
        <strain evidence="2">RCP-MX</strain>
    </source>
</reference>
<feature type="transmembrane region" description="Helical" evidence="1">
    <location>
        <begin position="48"/>
        <end position="68"/>
    </location>
</feature>
<keyword evidence="1" id="KW-0472">Membrane</keyword>
<dbReference type="EMBL" id="JAPMOS010000414">
    <property type="protein sequence ID" value="KAJ4452689.1"/>
    <property type="molecule type" value="Genomic_DNA"/>
</dbReference>
<sequence>MGSLPIPCALSHPHLKSCFFQAGPLWPTSLRSFQKSTQLDETKCKCRFCVLAVQVFTLSWFGFVWGYPTKAVPRSPNS</sequence>
<name>A0ABQ8U5V2_9EUKA</name>
<comment type="caution">
    <text evidence="2">The sequence shown here is derived from an EMBL/GenBank/DDBJ whole genome shotgun (WGS) entry which is preliminary data.</text>
</comment>
<dbReference type="Proteomes" id="UP001141327">
    <property type="component" value="Unassembled WGS sequence"/>
</dbReference>
<keyword evidence="3" id="KW-1185">Reference proteome</keyword>
<proteinExistence type="predicted"/>
<evidence type="ECO:0000313" key="2">
    <source>
        <dbReference type="EMBL" id="KAJ4452689.1"/>
    </source>
</evidence>
<keyword evidence="1" id="KW-1133">Transmembrane helix</keyword>
<gene>
    <name evidence="2" type="ORF">PAPYR_13080</name>
</gene>
<evidence type="ECO:0000313" key="3">
    <source>
        <dbReference type="Proteomes" id="UP001141327"/>
    </source>
</evidence>
<protein>
    <submittedName>
        <fullName evidence="2">Uncharacterized protein</fullName>
    </submittedName>
</protein>